<evidence type="ECO:0000313" key="2">
    <source>
        <dbReference type="EMBL" id="GIG04444.1"/>
    </source>
</evidence>
<dbReference type="Pfam" id="PF14024">
    <property type="entry name" value="DUF4240"/>
    <property type="match status" value="1"/>
</dbReference>
<evidence type="ECO:0000259" key="1">
    <source>
        <dbReference type="Pfam" id="PF14024"/>
    </source>
</evidence>
<dbReference type="AlphaFoldDB" id="A0A8J3P5G1"/>
<accession>A0A8J3P5G1</accession>
<reference evidence="2 3" key="1">
    <citation type="submission" date="2021-01" db="EMBL/GenBank/DDBJ databases">
        <title>Whole genome shotgun sequence of Catellatospora coxensis NBRC 107359.</title>
        <authorList>
            <person name="Komaki H."/>
            <person name="Tamura T."/>
        </authorList>
    </citation>
    <scope>NUCLEOTIDE SEQUENCE [LARGE SCALE GENOMIC DNA]</scope>
    <source>
        <strain evidence="2 3">NBRC 107359</strain>
    </source>
</reference>
<dbReference type="Proteomes" id="UP000630887">
    <property type="component" value="Unassembled WGS sequence"/>
</dbReference>
<comment type="caution">
    <text evidence="2">The sequence shown here is derived from an EMBL/GenBank/DDBJ whole genome shotgun (WGS) entry which is preliminary data.</text>
</comment>
<dbReference type="EMBL" id="BONI01000007">
    <property type="protein sequence ID" value="GIG04444.1"/>
    <property type="molecule type" value="Genomic_DNA"/>
</dbReference>
<sequence length="190" mass="21545">MVTLPGVIEMEEMNNRMPTEAEEARFWALIEQAWADVGTEAQNARRVLRERNLLDDQDPHCDQDMYVVDPFLDTFLAKLRARSVDFTREELADLDRVLERKLYDIDRADIHAVTDGSDDGFLYARGFIVAAGHAFYQAVVADPRVAVLDGDCEAMCYFFAHLHNERFGDYPDTGSGICRESGNNAMGWAD</sequence>
<keyword evidence="3" id="KW-1185">Reference proteome</keyword>
<evidence type="ECO:0000313" key="3">
    <source>
        <dbReference type="Proteomes" id="UP000630887"/>
    </source>
</evidence>
<dbReference type="InterPro" id="IPR025334">
    <property type="entry name" value="DUF4240"/>
</dbReference>
<feature type="domain" description="DUF4240" evidence="1">
    <location>
        <begin position="78"/>
        <end position="144"/>
    </location>
</feature>
<proteinExistence type="predicted"/>
<protein>
    <recommendedName>
        <fullName evidence="1">DUF4240 domain-containing protein</fullName>
    </recommendedName>
</protein>
<name>A0A8J3P5G1_9ACTN</name>
<organism evidence="2 3">
    <name type="scientific">Catellatospora coxensis</name>
    <dbReference type="NCBI Taxonomy" id="310354"/>
    <lineage>
        <taxon>Bacteria</taxon>
        <taxon>Bacillati</taxon>
        <taxon>Actinomycetota</taxon>
        <taxon>Actinomycetes</taxon>
        <taxon>Micromonosporales</taxon>
        <taxon>Micromonosporaceae</taxon>
        <taxon>Catellatospora</taxon>
    </lineage>
</organism>
<gene>
    <name evidence="2" type="ORF">Cco03nite_11440</name>
</gene>